<dbReference type="GO" id="GO:0004721">
    <property type="term" value="F:phosphoprotein phosphatase activity"/>
    <property type="evidence" value="ECO:0007669"/>
    <property type="project" value="TreeGrafter"/>
</dbReference>
<dbReference type="SUPFAM" id="SSF55874">
    <property type="entry name" value="ATPase domain of HSP90 chaperone/DNA topoisomerase II/histidine kinase"/>
    <property type="match status" value="1"/>
</dbReference>
<keyword evidence="5 10" id="KW-0418">Kinase</keyword>
<name>A0A644X7Q9_9ZZZZ</name>
<dbReference type="InterPro" id="IPR003660">
    <property type="entry name" value="HAMP_dom"/>
</dbReference>
<evidence type="ECO:0000256" key="7">
    <source>
        <dbReference type="SAM" id="Phobius"/>
    </source>
</evidence>
<dbReference type="Gene3D" id="3.30.565.10">
    <property type="entry name" value="Histidine kinase-like ATPase, C-terminal domain"/>
    <property type="match status" value="1"/>
</dbReference>
<dbReference type="GO" id="GO:0005886">
    <property type="term" value="C:plasma membrane"/>
    <property type="evidence" value="ECO:0007669"/>
    <property type="project" value="TreeGrafter"/>
</dbReference>
<dbReference type="InterPro" id="IPR003594">
    <property type="entry name" value="HATPase_dom"/>
</dbReference>
<feature type="domain" description="HAMP" evidence="9">
    <location>
        <begin position="133"/>
        <end position="181"/>
    </location>
</feature>
<dbReference type="Pfam" id="PF00512">
    <property type="entry name" value="HisKA"/>
    <property type="match status" value="1"/>
</dbReference>
<feature type="domain" description="Histidine kinase" evidence="8">
    <location>
        <begin position="196"/>
        <end position="410"/>
    </location>
</feature>
<reference evidence="10" key="1">
    <citation type="submission" date="2019-08" db="EMBL/GenBank/DDBJ databases">
        <authorList>
            <person name="Kucharzyk K."/>
            <person name="Murdoch R.W."/>
            <person name="Higgins S."/>
            <person name="Loffler F."/>
        </authorList>
    </citation>
    <scope>NUCLEOTIDE SEQUENCE</scope>
</reference>
<dbReference type="PROSITE" id="PS50109">
    <property type="entry name" value="HIS_KIN"/>
    <property type="match status" value="1"/>
</dbReference>
<dbReference type="InterPro" id="IPR050351">
    <property type="entry name" value="BphY/WalK/GraS-like"/>
</dbReference>
<organism evidence="10">
    <name type="scientific">bioreactor metagenome</name>
    <dbReference type="NCBI Taxonomy" id="1076179"/>
    <lineage>
        <taxon>unclassified sequences</taxon>
        <taxon>metagenomes</taxon>
        <taxon>ecological metagenomes</taxon>
    </lineage>
</organism>
<evidence type="ECO:0000256" key="1">
    <source>
        <dbReference type="ARBA" id="ARBA00000085"/>
    </source>
</evidence>
<keyword evidence="7" id="KW-0812">Transmembrane</keyword>
<keyword evidence="3" id="KW-0597">Phosphoprotein</keyword>
<evidence type="ECO:0000259" key="9">
    <source>
        <dbReference type="PROSITE" id="PS50885"/>
    </source>
</evidence>
<gene>
    <name evidence="10" type="primary">sasA_161</name>
    <name evidence="10" type="ORF">SDC9_58568</name>
</gene>
<protein>
    <recommendedName>
        <fullName evidence="2">histidine kinase</fullName>
        <ecNumber evidence="2">2.7.13.3</ecNumber>
    </recommendedName>
</protein>
<accession>A0A644X7Q9</accession>
<dbReference type="InterPro" id="IPR004358">
    <property type="entry name" value="Sig_transdc_His_kin-like_C"/>
</dbReference>
<evidence type="ECO:0000256" key="3">
    <source>
        <dbReference type="ARBA" id="ARBA00022553"/>
    </source>
</evidence>
<dbReference type="PANTHER" id="PTHR45453">
    <property type="entry name" value="PHOSPHATE REGULON SENSOR PROTEIN PHOR"/>
    <property type="match status" value="1"/>
</dbReference>
<dbReference type="InterPro" id="IPR036890">
    <property type="entry name" value="HATPase_C_sf"/>
</dbReference>
<evidence type="ECO:0000256" key="5">
    <source>
        <dbReference type="ARBA" id="ARBA00022777"/>
    </source>
</evidence>
<dbReference type="SUPFAM" id="SSF47384">
    <property type="entry name" value="Homodimeric domain of signal transducing histidine kinase"/>
    <property type="match status" value="1"/>
</dbReference>
<dbReference type="InterPro" id="IPR003661">
    <property type="entry name" value="HisK_dim/P_dom"/>
</dbReference>
<dbReference type="PRINTS" id="PR00344">
    <property type="entry name" value="BCTRLSENSOR"/>
</dbReference>
<dbReference type="InterPro" id="IPR036097">
    <property type="entry name" value="HisK_dim/P_sf"/>
</dbReference>
<dbReference type="CDD" id="cd00082">
    <property type="entry name" value="HisKA"/>
    <property type="match status" value="1"/>
</dbReference>
<dbReference type="PANTHER" id="PTHR45453:SF1">
    <property type="entry name" value="PHOSPHATE REGULON SENSOR PROTEIN PHOR"/>
    <property type="match status" value="1"/>
</dbReference>
<evidence type="ECO:0000313" key="10">
    <source>
        <dbReference type="EMBL" id="MPM12216.1"/>
    </source>
</evidence>
<comment type="caution">
    <text evidence="10">The sequence shown here is derived from an EMBL/GenBank/DDBJ whole genome shotgun (WGS) entry which is preliminary data.</text>
</comment>
<feature type="transmembrane region" description="Helical" evidence="7">
    <location>
        <begin position="105"/>
        <end position="124"/>
    </location>
</feature>
<dbReference type="EC" id="2.7.13.3" evidence="2"/>
<sequence>MAADKNFRRAAAALILILFAMVFAGQFAVYRMAEDYKAALTVHDSAVAGALSAAGIENGKIASAFVSDKTKADTDEGRSLLTAFGYNERTRTELIPLVAGLRQKYALYILFASALFSAAILTAVSRHLSVRDRQVQAATAELSRFLGGDTSARLSDCGEGSLSSLFAAVNAMATSLTAHIETEKQNRQSLKNTISDISHQLKTPLAALSMYNDIIDEEQADAATVARFAQKSRRELNRMEGLILNLMKLARLDAGTIELSTAPLPLCAFLSKRAALFDTRATREGKTIKVSGNESTRLCFDEVWLGEAVDNIVKNALDHTKFGDTIEISCVETAVTAEIVISDSGEGIHPEDIHHIFKRFYRSRYSKDAQGVGIGLAIAKSIVDMHGGTVTVQSELGAGTRFYLTFPHLTNM</sequence>
<evidence type="ECO:0000256" key="2">
    <source>
        <dbReference type="ARBA" id="ARBA00012438"/>
    </source>
</evidence>
<keyword evidence="4 10" id="KW-0808">Transferase</keyword>
<evidence type="ECO:0000256" key="6">
    <source>
        <dbReference type="ARBA" id="ARBA00023012"/>
    </source>
</evidence>
<keyword evidence="7" id="KW-1133">Transmembrane helix</keyword>
<dbReference type="SMART" id="SM00388">
    <property type="entry name" value="HisKA"/>
    <property type="match status" value="1"/>
</dbReference>
<dbReference type="GO" id="GO:0000155">
    <property type="term" value="F:phosphorelay sensor kinase activity"/>
    <property type="evidence" value="ECO:0007669"/>
    <property type="project" value="InterPro"/>
</dbReference>
<dbReference type="GO" id="GO:0016036">
    <property type="term" value="P:cellular response to phosphate starvation"/>
    <property type="evidence" value="ECO:0007669"/>
    <property type="project" value="TreeGrafter"/>
</dbReference>
<dbReference type="EMBL" id="VSSQ01001938">
    <property type="protein sequence ID" value="MPM12216.1"/>
    <property type="molecule type" value="Genomic_DNA"/>
</dbReference>
<dbReference type="AlphaFoldDB" id="A0A644X7Q9"/>
<evidence type="ECO:0000259" key="8">
    <source>
        <dbReference type="PROSITE" id="PS50109"/>
    </source>
</evidence>
<dbReference type="SMART" id="SM00387">
    <property type="entry name" value="HATPase_c"/>
    <property type="match status" value="1"/>
</dbReference>
<dbReference type="PROSITE" id="PS50885">
    <property type="entry name" value="HAMP"/>
    <property type="match status" value="1"/>
</dbReference>
<dbReference type="CDD" id="cd00075">
    <property type="entry name" value="HATPase"/>
    <property type="match status" value="1"/>
</dbReference>
<keyword evidence="7" id="KW-0472">Membrane</keyword>
<evidence type="ECO:0000256" key="4">
    <source>
        <dbReference type="ARBA" id="ARBA00022679"/>
    </source>
</evidence>
<keyword evidence="6" id="KW-0902">Two-component regulatory system</keyword>
<dbReference type="InterPro" id="IPR005467">
    <property type="entry name" value="His_kinase_dom"/>
</dbReference>
<dbReference type="FunFam" id="3.30.565.10:FF:000006">
    <property type="entry name" value="Sensor histidine kinase WalK"/>
    <property type="match status" value="1"/>
</dbReference>
<dbReference type="Pfam" id="PF02518">
    <property type="entry name" value="HATPase_c"/>
    <property type="match status" value="1"/>
</dbReference>
<comment type="catalytic activity">
    <reaction evidence="1">
        <text>ATP + protein L-histidine = ADP + protein N-phospho-L-histidine.</text>
        <dbReference type="EC" id="2.7.13.3"/>
    </reaction>
</comment>
<dbReference type="Gene3D" id="1.10.287.130">
    <property type="match status" value="1"/>
</dbReference>
<proteinExistence type="predicted"/>